<proteinExistence type="predicted"/>
<evidence type="ECO:0000313" key="4">
    <source>
        <dbReference type="Proteomes" id="UP000245207"/>
    </source>
</evidence>
<organism evidence="3 4">
    <name type="scientific">Artemisia annua</name>
    <name type="common">Sweet wormwood</name>
    <dbReference type="NCBI Taxonomy" id="35608"/>
    <lineage>
        <taxon>Eukaryota</taxon>
        <taxon>Viridiplantae</taxon>
        <taxon>Streptophyta</taxon>
        <taxon>Embryophyta</taxon>
        <taxon>Tracheophyta</taxon>
        <taxon>Spermatophyta</taxon>
        <taxon>Magnoliopsida</taxon>
        <taxon>eudicotyledons</taxon>
        <taxon>Gunneridae</taxon>
        <taxon>Pentapetalae</taxon>
        <taxon>asterids</taxon>
        <taxon>campanulids</taxon>
        <taxon>Asterales</taxon>
        <taxon>Asteraceae</taxon>
        <taxon>Asteroideae</taxon>
        <taxon>Anthemideae</taxon>
        <taxon>Artemisiinae</taxon>
        <taxon>Artemisia</taxon>
    </lineage>
</organism>
<evidence type="ECO:0000313" key="3">
    <source>
        <dbReference type="EMBL" id="PWA52620.1"/>
    </source>
</evidence>
<dbReference type="STRING" id="35608.A0A2U1LUE5"/>
<name>A0A2U1LUE5_ARTAN</name>
<protein>
    <recommendedName>
        <fullName evidence="5">RWP-RK domain-containing protein</fullName>
    </recommendedName>
</protein>
<keyword evidence="2" id="KW-0732">Signal</keyword>
<accession>A0A2U1LUE5</accession>
<dbReference type="Proteomes" id="UP000245207">
    <property type="component" value="Unassembled WGS sequence"/>
</dbReference>
<feature type="region of interest" description="Disordered" evidence="1">
    <location>
        <begin position="311"/>
        <end position="339"/>
    </location>
</feature>
<dbReference type="AlphaFoldDB" id="A0A2U1LUE5"/>
<dbReference type="GO" id="GO:0003700">
    <property type="term" value="F:DNA-binding transcription factor activity"/>
    <property type="evidence" value="ECO:0007669"/>
    <property type="project" value="InterPro"/>
</dbReference>
<dbReference type="PANTHER" id="PTHR32002:SF35">
    <property type="entry name" value="PROTEIN NLP6"/>
    <property type="match status" value="1"/>
</dbReference>
<reference evidence="3 4" key="1">
    <citation type="journal article" date="2018" name="Mol. Plant">
        <title>The genome of Artemisia annua provides insight into the evolution of Asteraceae family and artemisinin biosynthesis.</title>
        <authorList>
            <person name="Shen Q."/>
            <person name="Zhang L."/>
            <person name="Liao Z."/>
            <person name="Wang S."/>
            <person name="Yan T."/>
            <person name="Shi P."/>
            <person name="Liu M."/>
            <person name="Fu X."/>
            <person name="Pan Q."/>
            <person name="Wang Y."/>
            <person name="Lv Z."/>
            <person name="Lu X."/>
            <person name="Zhang F."/>
            <person name="Jiang W."/>
            <person name="Ma Y."/>
            <person name="Chen M."/>
            <person name="Hao X."/>
            <person name="Li L."/>
            <person name="Tang Y."/>
            <person name="Lv G."/>
            <person name="Zhou Y."/>
            <person name="Sun X."/>
            <person name="Brodelius P.E."/>
            <person name="Rose J.K.C."/>
            <person name="Tang K."/>
        </authorList>
    </citation>
    <scope>NUCLEOTIDE SEQUENCE [LARGE SCALE GENOMIC DNA]</scope>
    <source>
        <strain evidence="4">cv. Huhao1</strain>
        <tissue evidence="3">Leaf</tissue>
    </source>
</reference>
<comment type="caution">
    <text evidence="3">The sequence shown here is derived from an EMBL/GenBank/DDBJ whole genome shotgun (WGS) entry which is preliminary data.</text>
</comment>
<dbReference type="InterPro" id="IPR045012">
    <property type="entry name" value="NLP"/>
</dbReference>
<gene>
    <name evidence="3" type="ORF">CTI12_AA453810</name>
</gene>
<evidence type="ECO:0008006" key="5">
    <source>
        <dbReference type="Google" id="ProtNLM"/>
    </source>
</evidence>
<feature type="signal peptide" evidence="2">
    <location>
        <begin position="1"/>
        <end position="15"/>
    </location>
</feature>
<keyword evidence="4" id="KW-1185">Reference proteome</keyword>
<evidence type="ECO:0000256" key="2">
    <source>
        <dbReference type="SAM" id="SignalP"/>
    </source>
</evidence>
<evidence type="ECO:0000256" key="1">
    <source>
        <dbReference type="SAM" id="MobiDB-lite"/>
    </source>
</evidence>
<dbReference type="EMBL" id="PKPP01007718">
    <property type="protein sequence ID" value="PWA52620.1"/>
    <property type="molecule type" value="Genomic_DNA"/>
</dbReference>
<dbReference type="PANTHER" id="PTHR32002">
    <property type="entry name" value="PROTEIN NLP8"/>
    <property type="match status" value="1"/>
</dbReference>
<feature type="chain" id="PRO_5015730940" description="RWP-RK domain-containing protein" evidence="2">
    <location>
        <begin position="16"/>
        <end position="469"/>
    </location>
</feature>
<sequence>MINKSSAASLAVASAVAILSFVCPPEIVNVGLVFFDNIIFNPLPHNKSVPKAKEVIKEKIFSALATLSLLGQQSVLVQLWSPTKAGNTFLLYTCPTFGSSYEIDKGLMVYRRGCLRHAFYIHRDKNVSFGLPGLAFMEGTPQQTQDVHNYPEDQRPPCEDDSIFSMKWGSFTVPVTLDDECVGVLEFVLTGPTGPYDVYMKEVCKALEFVGFQSSLKLDTPKRTCIAKKSSSSIEYDAPKETESSKKKTRTTQSSMYAHYNVLVPLFGLSKAEAMKEIANIFHLKKIVKESTFTNALRKVGITEWPWIRNTPTRASSSAPETQSNPTASEAASSIGTPDSVLTSVCDEGISEQLREQTSTPIASAFEAQLYQIPLETSPFADDFNQYWDSGVSEMSWEQIPTIEPSALGLPERLLAFVRELDEMEEDQDGVGAHDHGRFNDISVSFEECFYDTCGGMEIDTATSVLRHA</sequence>